<name>A0A935TF85_9PROT</name>
<accession>A0A935TF85</accession>
<comment type="caution">
    <text evidence="2">The sequence shown here is derived from an EMBL/GenBank/DDBJ whole genome shotgun (WGS) entry which is preliminary data.</text>
</comment>
<dbReference type="EMBL" id="JADJOT010000012">
    <property type="protein sequence ID" value="MBK7956283.1"/>
    <property type="molecule type" value="Genomic_DNA"/>
</dbReference>
<evidence type="ECO:0000313" key="3">
    <source>
        <dbReference type="Proteomes" id="UP000706151"/>
    </source>
</evidence>
<organism evidence="2 3">
    <name type="scientific">Candidatus Accumulibacter affinis</name>
    <dbReference type="NCBI Taxonomy" id="2954384"/>
    <lineage>
        <taxon>Bacteria</taxon>
        <taxon>Pseudomonadati</taxon>
        <taxon>Pseudomonadota</taxon>
        <taxon>Betaproteobacteria</taxon>
        <taxon>Candidatus Accumulibacter</taxon>
    </lineage>
</organism>
<sequence length="147" mass="15947">MSEMTKAGEHSNATAQIDPPARGDTRMSNALERRLHKLEEVLLPKPRQPVCMLSEPASDAPAKEWAEYRRQVDEAEARGDFLILLVPMKPAESLRTGKGVTYCGTELDALALKASMLPSKLGNESALDDVMNSLSGNVFGPVAQAKL</sequence>
<dbReference type="Proteomes" id="UP000706151">
    <property type="component" value="Unassembled WGS sequence"/>
</dbReference>
<feature type="region of interest" description="Disordered" evidence="1">
    <location>
        <begin position="1"/>
        <end position="29"/>
    </location>
</feature>
<reference evidence="2 3" key="1">
    <citation type="submission" date="2020-10" db="EMBL/GenBank/DDBJ databases">
        <title>Connecting structure to function with the recovery of over 1000 high-quality activated sludge metagenome-assembled genomes encoding full-length rRNA genes using long-read sequencing.</title>
        <authorList>
            <person name="Singleton C.M."/>
            <person name="Petriglieri F."/>
            <person name="Kristensen J.M."/>
            <person name="Kirkegaard R.H."/>
            <person name="Michaelsen T.Y."/>
            <person name="Andersen M.H."/>
            <person name="Karst S.M."/>
            <person name="Dueholm M.S."/>
            <person name="Nielsen P.H."/>
            <person name="Albertsen M."/>
        </authorList>
    </citation>
    <scope>NUCLEOTIDE SEQUENCE [LARGE SCALE GENOMIC DNA]</scope>
    <source>
        <strain evidence="2">Fred_18-Q3-R57-64_BAT3C.720</strain>
    </source>
</reference>
<evidence type="ECO:0000313" key="2">
    <source>
        <dbReference type="EMBL" id="MBK7956283.1"/>
    </source>
</evidence>
<gene>
    <name evidence="2" type="ORF">IPK02_21345</name>
</gene>
<protein>
    <submittedName>
        <fullName evidence="2">Uncharacterized protein</fullName>
    </submittedName>
</protein>
<proteinExistence type="predicted"/>
<evidence type="ECO:0000256" key="1">
    <source>
        <dbReference type="SAM" id="MobiDB-lite"/>
    </source>
</evidence>
<dbReference type="AlphaFoldDB" id="A0A935TF85"/>